<feature type="compositionally biased region" description="Basic and acidic residues" evidence="6">
    <location>
        <begin position="145"/>
        <end position="157"/>
    </location>
</feature>
<evidence type="ECO:0000313" key="9">
    <source>
        <dbReference type="Proteomes" id="UP001465755"/>
    </source>
</evidence>
<accession>A0AAW1NY13</accession>
<keyword evidence="5" id="KW-0539">Nucleus</keyword>
<sequence>MADSPRPRASSAAPPVASSASQAHAVNARGLSSLSDSQLLSLEAWQGDAELVGRRTGGLQEAADDLALLRGVLDVGYDTKDTSSEPLDTERQPSTTDEAADDGTRRRSQRQRSQTSYATDGGADSDEQEVRRHKGRVGRPILYRGDPEAPHLSDGERRKIKRRIANRESARRVREKKQETSEHLQTEMDELRTYVTAMEDHVEETDQKHAQSLSHLQDVEARLCVAEANTSRLQAENAGLRAMLVPQPLTVGCEAPRLNIPMSGEPLEPLGMGRAAAQAAFK</sequence>
<organism evidence="8 9">
    <name type="scientific">Symbiochloris irregularis</name>
    <dbReference type="NCBI Taxonomy" id="706552"/>
    <lineage>
        <taxon>Eukaryota</taxon>
        <taxon>Viridiplantae</taxon>
        <taxon>Chlorophyta</taxon>
        <taxon>core chlorophytes</taxon>
        <taxon>Trebouxiophyceae</taxon>
        <taxon>Trebouxiales</taxon>
        <taxon>Trebouxiaceae</taxon>
        <taxon>Symbiochloris</taxon>
    </lineage>
</organism>
<feature type="domain" description="BZIP" evidence="7">
    <location>
        <begin position="156"/>
        <end position="208"/>
    </location>
</feature>
<keyword evidence="3" id="KW-0238">DNA-binding</keyword>
<evidence type="ECO:0000256" key="5">
    <source>
        <dbReference type="ARBA" id="ARBA00023242"/>
    </source>
</evidence>
<evidence type="ECO:0000259" key="7">
    <source>
        <dbReference type="PROSITE" id="PS50217"/>
    </source>
</evidence>
<dbReference type="Gene3D" id="1.20.5.170">
    <property type="match status" value="1"/>
</dbReference>
<evidence type="ECO:0000256" key="1">
    <source>
        <dbReference type="ARBA" id="ARBA00004123"/>
    </source>
</evidence>
<feature type="region of interest" description="Disordered" evidence="6">
    <location>
        <begin position="76"/>
        <end position="184"/>
    </location>
</feature>
<dbReference type="InterPro" id="IPR045314">
    <property type="entry name" value="bZIP_plant_GBF1"/>
</dbReference>
<protein>
    <recommendedName>
        <fullName evidence="7">BZIP domain-containing protein</fullName>
    </recommendedName>
</protein>
<dbReference type="Proteomes" id="UP001465755">
    <property type="component" value="Unassembled WGS sequence"/>
</dbReference>
<reference evidence="8 9" key="1">
    <citation type="journal article" date="2024" name="Nat. Commun.">
        <title>Phylogenomics reveals the evolutionary origins of lichenization in chlorophyte algae.</title>
        <authorList>
            <person name="Puginier C."/>
            <person name="Libourel C."/>
            <person name="Otte J."/>
            <person name="Skaloud P."/>
            <person name="Haon M."/>
            <person name="Grisel S."/>
            <person name="Petersen M."/>
            <person name="Berrin J.G."/>
            <person name="Delaux P.M."/>
            <person name="Dal Grande F."/>
            <person name="Keller J."/>
        </authorList>
    </citation>
    <scope>NUCLEOTIDE SEQUENCE [LARGE SCALE GENOMIC DNA]</scope>
    <source>
        <strain evidence="8 9">SAG 2036</strain>
    </source>
</reference>
<comment type="subcellular location">
    <subcellularLocation>
        <location evidence="1">Nucleus</location>
    </subcellularLocation>
</comment>
<dbReference type="PROSITE" id="PS00036">
    <property type="entry name" value="BZIP_BASIC"/>
    <property type="match status" value="1"/>
</dbReference>
<comment type="caution">
    <text evidence="8">The sequence shown here is derived from an EMBL/GenBank/DDBJ whole genome shotgun (WGS) entry which is preliminary data.</text>
</comment>
<evidence type="ECO:0000256" key="6">
    <source>
        <dbReference type="SAM" id="MobiDB-lite"/>
    </source>
</evidence>
<keyword evidence="4" id="KW-0804">Transcription</keyword>
<dbReference type="CDD" id="cd14702">
    <property type="entry name" value="bZIP_plant_GBF1"/>
    <property type="match status" value="1"/>
</dbReference>
<dbReference type="Pfam" id="PF00170">
    <property type="entry name" value="bZIP_1"/>
    <property type="match status" value="1"/>
</dbReference>
<dbReference type="AlphaFoldDB" id="A0AAW1NY13"/>
<dbReference type="InterPro" id="IPR046347">
    <property type="entry name" value="bZIP_sf"/>
</dbReference>
<dbReference type="EMBL" id="JALJOQ010000065">
    <property type="protein sequence ID" value="KAK9802899.1"/>
    <property type="molecule type" value="Genomic_DNA"/>
</dbReference>
<keyword evidence="2" id="KW-0805">Transcription regulation</keyword>
<dbReference type="GO" id="GO:0003700">
    <property type="term" value="F:DNA-binding transcription factor activity"/>
    <property type="evidence" value="ECO:0007669"/>
    <property type="project" value="InterPro"/>
</dbReference>
<feature type="compositionally biased region" description="Basic and acidic residues" evidence="6">
    <location>
        <begin position="165"/>
        <end position="184"/>
    </location>
</feature>
<proteinExistence type="predicted"/>
<gene>
    <name evidence="8" type="ORF">WJX73_003452</name>
</gene>
<dbReference type="SMART" id="SM00338">
    <property type="entry name" value="BRLZ"/>
    <property type="match status" value="1"/>
</dbReference>
<dbReference type="SUPFAM" id="SSF57959">
    <property type="entry name" value="Leucine zipper domain"/>
    <property type="match status" value="1"/>
</dbReference>
<dbReference type="PROSITE" id="PS50217">
    <property type="entry name" value="BZIP"/>
    <property type="match status" value="1"/>
</dbReference>
<evidence type="ECO:0000313" key="8">
    <source>
        <dbReference type="EMBL" id="KAK9802899.1"/>
    </source>
</evidence>
<evidence type="ECO:0000256" key="4">
    <source>
        <dbReference type="ARBA" id="ARBA00023163"/>
    </source>
</evidence>
<evidence type="ECO:0000256" key="2">
    <source>
        <dbReference type="ARBA" id="ARBA00023015"/>
    </source>
</evidence>
<dbReference type="GO" id="GO:0003677">
    <property type="term" value="F:DNA binding"/>
    <property type="evidence" value="ECO:0007669"/>
    <property type="project" value="UniProtKB-KW"/>
</dbReference>
<dbReference type="GO" id="GO:0005634">
    <property type="term" value="C:nucleus"/>
    <property type="evidence" value="ECO:0007669"/>
    <property type="project" value="UniProtKB-SubCell"/>
</dbReference>
<keyword evidence="9" id="KW-1185">Reference proteome</keyword>
<dbReference type="InterPro" id="IPR004827">
    <property type="entry name" value="bZIP"/>
</dbReference>
<name>A0AAW1NY13_9CHLO</name>
<evidence type="ECO:0000256" key="3">
    <source>
        <dbReference type="ARBA" id="ARBA00023125"/>
    </source>
</evidence>
<feature type="compositionally biased region" description="Basic and acidic residues" evidence="6">
    <location>
        <begin position="77"/>
        <end position="91"/>
    </location>
</feature>
<feature type="region of interest" description="Disordered" evidence="6">
    <location>
        <begin position="1"/>
        <end position="33"/>
    </location>
</feature>